<evidence type="ECO:0000313" key="1">
    <source>
        <dbReference type="EMBL" id="KFM71270.1"/>
    </source>
</evidence>
<sequence length="74" mass="7915">MPLCSRVGHFSSNCHSPLSALSVITVVSGSLEAFSPRNVHQTSTLRGDELFKRHVKVTAEQLLTTGGSTMCSIV</sequence>
<evidence type="ECO:0000313" key="2">
    <source>
        <dbReference type="Proteomes" id="UP000054359"/>
    </source>
</evidence>
<organism evidence="1 2">
    <name type="scientific">Stegodyphus mimosarum</name>
    <name type="common">African social velvet spider</name>
    <dbReference type="NCBI Taxonomy" id="407821"/>
    <lineage>
        <taxon>Eukaryota</taxon>
        <taxon>Metazoa</taxon>
        <taxon>Ecdysozoa</taxon>
        <taxon>Arthropoda</taxon>
        <taxon>Chelicerata</taxon>
        <taxon>Arachnida</taxon>
        <taxon>Araneae</taxon>
        <taxon>Araneomorphae</taxon>
        <taxon>Entelegynae</taxon>
        <taxon>Eresoidea</taxon>
        <taxon>Eresidae</taxon>
        <taxon>Stegodyphus</taxon>
    </lineage>
</organism>
<protein>
    <submittedName>
        <fullName evidence="1">Uncharacterized protein</fullName>
    </submittedName>
</protein>
<reference evidence="1 2" key="1">
    <citation type="submission" date="2013-11" db="EMBL/GenBank/DDBJ databases">
        <title>Genome sequencing of Stegodyphus mimosarum.</title>
        <authorList>
            <person name="Bechsgaard J."/>
        </authorList>
    </citation>
    <scope>NUCLEOTIDE SEQUENCE [LARGE SCALE GENOMIC DNA]</scope>
</reference>
<accession>A0A087U1N1</accession>
<proteinExistence type="predicted"/>
<name>A0A087U1N1_STEMI</name>
<gene>
    <name evidence="1" type="ORF">X975_13143</name>
</gene>
<dbReference type="Proteomes" id="UP000054359">
    <property type="component" value="Unassembled WGS sequence"/>
</dbReference>
<keyword evidence="2" id="KW-1185">Reference proteome</keyword>
<dbReference type="EMBL" id="KK117735">
    <property type="protein sequence ID" value="KFM71270.1"/>
    <property type="molecule type" value="Genomic_DNA"/>
</dbReference>
<feature type="non-terminal residue" evidence="1">
    <location>
        <position position="74"/>
    </location>
</feature>
<dbReference type="AlphaFoldDB" id="A0A087U1N1"/>